<dbReference type="PANTHER" id="PTHR23051:SF0">
    <property type="entry name" value="SOLUTE CARRIER FAMILY 35 MEMBER F5"/>
    <property type="match status" value="1"/>
</dbReference>
<gene>
    <name evidence="9" type="ORF">MCOR_38815</name>
</gene>
<evidence type="ECO:0000313" key="10">
    <source>
        <dbReference type="Proteomes" id="UP000507470"/>
    </source>
</evidence>
<proteinExistence type="inferred from homology"/>
<keyword evidence="4 7" id="KW-1133">Transmembrane helix</keyword>
<keyword evidence="10" id="KW-1185">Reference proteome</keyword>
<evidence type="ECO:0000256" key="6">
    <source>
        <dbReference type="ARBA" id="ARBA00040744"/>
    </source>
</evidence>
<evidence type="ECO:0000256" key="3">
    <source>
        <dbReference type="ARBA" id="ARBA00022692"/>
    </source>
</evidence>
<dbReference type="InterPro" id="IPR037185">
    <property type="entry name" value="EmrE-like"/>
</dbReference>
<dbReference type="GO" id="GO:0016020">
    <property type="term" value="C:membrane"/>
    <property type="evidence" value="ECO:0007669"/>
    <property type="project" value="UniProtKB-SubCell"/>
</dbReference>
<feature type="transmembrane region" description="Helical" evidence="7">
    <location>
        <begin position="50"/>
        <end position="67"/>
    </location>
</feature>
<feature type="transmembrane region" description="Helical" evidence="7">
    <location>
        <begin position="339"/>
        <end position="360"/>
    </location>
</feature>
<evidence type="ECO:0000256" key="4">
    <source>
        <dbReference type="ARBA" id="ARBA00022989"/>
    </source>
</evidence>
<dbReference type="EMBL" id="CACVKT020007064">
    <property type="protein sequence ID" value="CAC5405094.1"/>
    <property type="molecule type" value="Genomic_DNA"/>
</dbReference>
<feature type="transmembrane region" description="Helical" evidence="7">
    <location>
        <begin position="183"/>
        <end position="201"/>
    </location>
</feature>
<comment type="similarity">
    <text evidence="2">Belongs to the SLC35F solute transporter family.</text>
</comment>
<feature type="domain" description="EamA" evidence="8">
    <location>
        <begin position="271"/>
        <end position="411"/>
    </location>
</feature>
<feature type="transmembrane region" description="Helical" evidence="7">
    <location>
        <begin position="213"/>
        <end position="232"/>
    </location>
</feature>
<protein>
    <recommendedName>
        <fullName evidence="6">Solute carrier family 35 member F5</fullName>
    </recommendedName>
</protein>
<feature type="transmembrane region" description="Helical" evidence="7">
    <location>
        <begin position="299"/>
        <end position="319"/>
    </location>
</feature>
<evidence type="ECO:0000256" key="7">
    <source>
        <dbReference type="SAM" id="Phobius"/>
    </source>
</evidence>
<reference evidence="9 10" key="1">
    <citation type="submission" date="2020-06" db="EMBL/GenBank/DDBJ databases">
        <authorList>
            <person name="Li R."/>
            <person name="Bekaert M."/>
        </authorList>
    </citation>
    <scope>NUCLEOTIDE SEQUENCE [LARGE SCALE GENOMIC DNA]</scope>
    <source>
        <strain evidence="10">wild</strain>
    </source>
</reference>
<dbReference type="PANTHER" id="PTHR23051">
    <property type="entry name" value="SOLUTE CARRIER FAMILY 35, MEMBER F5"/>
    <property type="match status" value="1"/>
</dbReference>
<evidence type="ECO:0000256" key="1">
    <source>
        <dbReference type="ARBA" id="ARBA00004141"/>
    </source>
</evidence>
<name>A0A6J8DDD9_MYTCO</name>
<dbReference type="Proteomes" id="UP000507470">
    <property type="component" value="Unassembled WGS sequence"/>
</dbReference>
<dbReference type="AlphaFoldDB" id="A0A6J8DDD9"/>
<keyword evidence="5 7" id="KW-0472">Membrane</keyword>
<evidence type="ECO:0000256" key="5">
    <source>
        <dbReference type="ARBA" id="ARBA00023136"/>
    </source>
</evidence>
<evidence type="ECO:0000313" key="9">
    <source>
        <dbReference type="EMBL" id="CAC5405094.1"/>
    </source>
</evidence>
<dbReference type="InterPro" id="IPR000620">
    <property type="entry name" value="EamA_dom"/>
</dbReference>
<dbReference type="OrthoDB" id="10041630at2759"/>
<comment type="subcellular location">
    <subcellularLocation>
        <location evidence="1">Membrane</location>
        <topology evidence="1">Multi-pass membrane protein</topology>
    </subcellularLocation>
</comment>
<feature type="transmembrane region" description="Helical" evidence="7">
    <location>
        <begin position="12"/>
        <end position="30"/>
    </location>
</feature>
<feature type="transmembrane region" description="Helical" evidence="7">
    <location>
        <begin position="244"/>
        <end position="262"/>
    </location>
</feature>
<organism evidence="9 10">
    <name type="scientific">Mytilus coruscus</name>
    <name type="common">Sea mussel</name>
    <dbReference type="NCBI Taxonomy" id="42192"/>
    <lineage>
        <taxon>Eukaryota</taxon>
        <taxon>Metazoa</taxon>
        <taxon>Spiralia</taxon>
        <taxon>Lophotrochozoa</taxon>
        <taxon>Mollusca</taxon>
        <taxon>Bivalvia</taxon>
        <taxon>Autobranchia</taxon>
        <taxon>Pteriomorphia</taxon>
        <taxon>Mytilida</taxon>
        <taxon>Mytiloidea</taxon>
        <taxon>Mytilidae</taxon>
        <taxon>Mytilinae</taxon>
        <taxon>Mytilus</taxon>
    </lineage>
</organism>
<keyword evidence="3 7" id="KW-0812">Transmembrane</keyword>
<evidence type="ECO:0000256" key="2">
    <source>
        <dbReference type="ARBA" id="ARBA00007863"/>
    </source>
</evidence>
<dbReference type="SUPFAM" id="SSF103481">
    <property type="entry name" value="Multidrug resistance efflux transporter EmrE"/>
    <property type="match status" value="1"/>
</dbReference>
<evidence type="ECO:0000259" key="8">
    <source>
        <dbReference type="Pfam" id="PF00892"/>
    </source>
</evidence>
<feature type="transmembrane region" description="Helical" evidence="7">
    <location>
        <begin position="393"/>
        <end position="413"/>
    </location>
</feature>
<accession>A0A6J8DDD9</accession>
<feature type="transmembrane region" description="Helical" evidence="7">
    <location>
        <begin position="268"/>
        <end position="287"/>
    </location>
</feature>
<feature type="transmembrane region" description="Helical" evidence="7">
    <location>
        <begin position="367"/>
        <end position="387"/>
    </location>
</feature>
<dbReference type="Pfam" id="PF00892">
    <property type="entry name" value="EamA"/>
    <property type="match status" value="1"/>
</dbReference>
<sequence>MLGTTRLTKVQRLVLGIIVLLVVDLIWVGSSELTEYLFKEEDFNKPFFTTYAKTSMFMIYLFGFLFWEPWRRQCRNGGNLPSLVSQDDNIEEERPISPDSNHTLSDPVYVPVRRGEDKTSGTESDDCSLSSGKSVRFNKVSEVRHLSETYAEDANLARLSYSASLLAEEARLRSMSKLSVKQVMKLALFFCILWFFGNFSYQQALLDTQAGVVNVLSSTSGLFTLICAAIFPSSGADRFTLSKLVTVLVSIGGIVMVSLADVNLEKGVPAGALWAVFGSMLYAFYLVSLRRNVDHEDKLDIPMFFGFVGFFCVIFIWPGFFITHFSKEETFQWPNGKQWLFICINGLIGTVVSEFLWLWGCFLTSSLIATLSLSLTIPLTMLADVIFKGIPYTWLFYVGTLPVFIAFFAVSLLTHYENWDPVLIGCKKILHCICRKRILPRYREVDREQTESLINENNVQ</sequence>